<dbReference type="Pfam" id="PF03798">
    <property type="entry name" value="TRAM_LAG1_CLN8"/>
    <property type="match status" value="1"/>
</dbReference>
<comment type="subcellular location">
    <subcellularLocation>
        <location evidence="1">Endoplasmic reticulum membrane</location>
        <topology evidence="1">Multi-pass membrane protein</topology>
    </subcellularLocation>
</comment>
<keyword evidence="5" id="KW-0256">Endoplasmic reticulum</keyword>
<keyword evidence="6 10" id="KW-1133">Transmembrane helix</keyword>
<dbReference type="OrthoDB" id="3053196at2759"/>
<dbReference type="GO" id="GO:0005789">
    <property type="term" value="C:endoplasmic reticulum membrane"/>
    <property type="evidence" value="ECO:0007669"/>
    <property type="project" value="UniProtKB-SubCell"/>
</dbReference>
<evidence type="ECO:0000256" key="4">
    <source>
        <dbReference type="ARBA" id="ARBA00022692"/>
    </source>
</evidence>
<keyword evidence="3" id="KW-0808">Transferase</keyword>
<feature type="transmembrane region" description="Helical" evidence="10">
    <location>
        <begin position="139"/>
        <end position="159"/>
    </location>
</feature>
<evidence type="ECO:0000256" key="9">
    <source>
        <dbReference type="PROSITE-ProRule" id="PRU00205"/>
    </source>
</evidence>
<gene>
    <name evidence="12" type="ORF">BDN71DRAFT_1447562</name>
</gene>
<dbReference type="PANTHER" id="PTHR12560">
    <property type="entry name" value="LONGEVITY ASSURANCE FACTOR 1 LAG1"/>
    <property type="match status" value="1"/>
</dbReference>
<keyword evidence="4 9" id="KW-0812">Transmembrane</keyword>
<evidence type="ECO:0000256" key="7">
    <source>
        <dbReference type="ARBA" id="ARBA00023136"/>
    </source>
</evidence>
<keyword evidence="7 9" id="KW-0472">Membrane</keyword>
<evidence type="ECO:0000256" key="2">
    <source>
        <dbReference type="ARBA" id="ARBA00009808"/>
    </source>
</evidence>
<dbReference type="Proteomes" id="UP000807025">
    <property type="component" value="Unassembled WGS sequence"/>
</dbReference>
<evidence type="ECO:0000256" key="1">
    <source>
        <dbReference type="ARBA" id="ARBA00004477"/>
    </source>
</evidence>
<feature type="transmembrane region" description="Helical" evidence="10">
    <location>
        <begin position="363"/>
        <end position="382"/>
    </location>
</feature>
<accession>A0A9P5ZXD1</accession>
<keyword evidence="13" id="KW-1185">Reference proteome</keyword>
<feature type="transmembrane region" description="Helical" evidence="10">
    <location>
        <begin position="180"/>
        <end position="205"/>
    </location>
</feature>
<dbReference type="InterPro" id="IPR016439">
    <property type="entry name" value="Lag1/Lac1-like"/>
</dbReference>
<dbReference type="SMART" id="SM00724">
    <property type="entry name" value="TLC"/>
    <property type="match status" value="1"/>
</dbReference>
<dbReference type="PROSITE" id="PS50922">
    <property type="entry name" value="TLC"/>
    <property type="match status" value="1"/>
</dbReference>
<organism evidence="12 13">
    <name type="scientific">Pleurotus eryngii</name>
    <name type="common">Boletus of the steppes</name>
    <dbReference type="NCBI Taxonomy" id="5323"/>
    <lineage>
        <taxon>Eukaryota</taxon>
        <taxon>Fungi</taxon>
        <taxon>Dikarya</taxon>
        <taxon>Basidiomycota</taxon>
        <taxon>Agaricomycotina</taxon>
        <taxon>Agaricomycetes</taxon>
        <taxon>Agaricomycetidae</taxon>
        <taxon>Agaricales</taxon>
        <taxon>Pleurotineae</taxon>
        <taxon>Pleurotaceae</taxon>
        <taxon>Pleurotus</taxon>
    </lineage>
</organism>
<comment type="caution">
    <text evidence="12">The sequence shown here is derived from an EMBL/GenBank/DDBJ whole genome shotgun (WGS) entry which is preliminary data.</text>
</comment>
<reference evidence="12" key="1">
    <citation type="submission" date="2020-11" db="EMBL/GenBank/DDBJ databases">
        <authorList>
            <consortium name="DOE Joint Genome Institute"/>
            <person name="Ahrendt S."/>
            <person name="Riley R."/>
            <person name="Andreopoulos W."/>
            <person name="Labutti K."/>
            <person name="Pangilinan J."/>
            <person name="Ruiz-Duenas F.J."/>
            <person name="Barrasa J.M."/>
            <person name="Sanchez-Garcia M."/>
            <person name="Camarero S."/>
            <person name="Miyauchi S."/>
            <person name="Serrano A."/>
            <person name="Linde D."/>
            <person name="Babiker R."/>
            <person name="Drula E."/>
            <person name="Ayuso-Fernandez I."/>
            <person name="Pacheco R."/>
            <person name="Padilla G."/>
            <person name="Ferreira P."/>
            <person name="Barriuso J."/>
            <person name="Kellner H."/>
            <person name="Castanera R."/>
            <person name="Alfaro M."/>
            <person name="Ramirez L."/>
            <person name="Pisabarro A.G."/>
            <person name="Kuo A."/>
            <person name="Tritt A."/>
            <person name="Lipzen A."/>
            <person name="He G."/>
            <person name="Yan M."/>
            <person name="Ng V."/>
            <person name="Cullen D."/>
            <person name="Martin F."/>
            <person name="Rosso M.-N."/>
            <person name="Henrissat B."/>
            <person name="Hibbett D."/>
            <person name="Martinez A.T."/>
            <person name="Grigoriev I.V."/>
        </authorList>
    </citation>
    <scope>NUCLEOTIDE SEQUENCE</scope>
    <source>
        <strain evidence="12">ATCC 90797</strain>
    </source>
</reference>
<dbReference type="InterPro" id="IPR006634">
    <property type="entry name" value="TLC-dom"/>
</dbReference>
<feature type="transmembrane region" description="Helical" evidence="10">
    <location>
        <begin position="68"/>
        <end position="92"/>
    </location>
</feature>
<dbReference type="AlphaFoldDB" id="A0A9P5ZXD1"/>
<evidence type="ECO:0000256" key="3">
    <source>
        <dbReference type="ARBA" id="ARBA00022679"/>
    </source>
</evidence>
<evidence type="ECO:0000256" key="6">
    <source>
        <dbReference type="ARBA" id="ARBA00022989"/>
    </source>
</evidence>
<comment type="similarity">
    <text evidence="2">Belongs to the sphingosine N-acyltransferase family.</text>
</comment>
<proteinExistence type="inferred from homology"/>
<evidence type="ECO:0000259" key="11">
    <source>
        <dbReference type="PROSITE" id="PS50922"/>
    </source>
</evidence>
<feature type="transmembrane region" description="Helical" evidence="10">
    <location>
        <begin position="308"/>
        <end position="325"/>
    </location>
</feature>
<evidence type="ECO:0000256" key="5">
    <source>
        <dbReference type="ARBA" id="ARBA00022824"/>
    </source>
</evidence>
<dbReference type="GO" id="GO:0050291">
    <property type="term" value="F:sphingosine N-acyltransferase activity"/>
    <property type="evidence" value="ECO:0007669"/>
    <property type="project" value="InterPro"/>
</dbReference>
<dbReference type="EMBL" id="MU154562">
    <property type="protein sequence ID" value="KAF9495401.1"/>
    <property type="molecule type" value="Genomic_DNA"/>
</dbReference>
<dbReference type="PANTHER" id="PTHR12560:SF11">
    <property type="entry name" value="CERAMIDE SYNTHASE LAC1-RELATED"/>
    <property type="match status" value="1"/>
</dbReference>
<evidence type="ECO:0000256" key="10">
    <source>
        <dbReference type="SAM" id="Phobius"/>
    </source>
</evidence>
<feature type="domain" description="TLC" evidence="11">
    <location>
        <begin position="171"/>
        <end position="390"/>
    </location>
</feature>
<dbReference type="GO" id="GO:0046513">
    <property type="term" value="P:ceramide biosynthetic process"/>
    <property type="evidence" value="ECO:0007669"/>
    <property type="project" value="InterPro"/>
</dbReference>
<evidence type="ECO:0000256" key="8">
    <source>
        <dbReference type="ARBA" id="ARBA00023180"/>
    </source>
</evidence>
<evidence type="ECO:0000313" key="12">
    <source>
        <dbReference type="EMBL" id="KAF9495401.1"/>
    </source>
</evidence>
<protein>
    <submittedName>
        <fullName evidence="12">Longevity assurance proteins LAG1/LAC1</fullName>
    </submittedName>
</protein>
<evidence type="ECO:0000313" key="13">
    <source>
        <dbReference type="Proteomes" id="UP000807025"/>
    </source>
</evidence>
<name>A0A9P5ZXD1_PLEER</name>
<sequence>MQPNKLKTRNRSGSLHVLTNGMQLEKDVNHHLTGPFLPQTPLGSAASSRDASPVPPYKKLPPPQPSALLTWAIDPLVAFKILIVPVILYINWDLITPFVDPSLQSRNPFAPLFLLSHRVPASSEEDPRYQKGYLDLLFIAYYIVFWSCIRQIITVNICKRICHYFGIKKQVKIERFGEQGYAFVYFAFFGAWGFRIMSQLPSFWYRTEYFWLNYPHWDMKPELKCYYLVQMAYWWQQLIVMVLGLEKPRKDYRELVAHHAVTLWLVGWSYLVNLTFIGNAVYMSMDIPDTFLAFSKLLNYLQRETAKMVVFAGLLVTWSYFRLWLNLRILWSVWNEFDLIPDEAKQWYPESGAWLVWWMKYQIFTPLLLLEFLNLFWYYLILRIAYRAITTNTATDDRSDDDEDEGDDGKED</sequence>
<keyword evidence="8" id="KW-0325">Glycoprotein</keyword>
<feature type="transmembrane region" description="Helical" evidence="10">
    <location>
        <begin position="255"/>
        <end position="274"/>
    </location>
</feature>